<dbReference type="Gene3D" id="2.60.120.650">
    <property type="entry name" value="Cupin"/>
    <property type="match status" value="2"/>
</dbReference>
<dbReference type="GO" id="GO:0000785">
    <property type="term" value="C:chromatin"/>
    <property type="evidence" value="ECO:0007669"/>
    <property type="project" value="TreeGrafter"/>
</dbReference>
<feature type="region of interest" description="Disordered" evidence="1">
    <location>
        <begin position="37"/>
        <end position="70"/>
    </location>
</feature>
<evidence type="ECO:0000313" key="3">
    <source>
        <dbReference type="Proteomes" id="UP000095280"/>
    </source>
</evidence>
<keyword evidence="3" id="KW-1185">Reference proteome</keyword>
<dbReference type="SUPFAM" id="SSF51197">
    <property type="entry name" value="Clavaminate synthase-like"/>
    <property type="match status" value="1"/>
</dbReference>
<feature type="region of interest" description="Disordered" evidence="1">
    <location>
        <begin position="147"/>
        <end position="181"/>
    </location>
</feature>
<dbReference type="InterPro" id="IPR003347">
    <property type="entry name" value="JmjC_dom"/>
</dbReference>
<name>A0A1I8F8C2_9PLAT</name>
<organism evidence="3 4">
    <name type="scientific">Macrostomum lignano</name>
    <dbReference type="NCBI Taxonomy" id="282301"/>
    <lineage>
        <taxon>Eukaryota</taxon>
        <taxon>Metazoa</taxon>
        <taxon>Spiralia</taxon>
        <taxon>Lophotrochozoa</taxon>
        <taxon>Platyhelminthes</taxon>
        <taxon>Rhabditophora</taxon>
        <taxon>Macrostomorpha</taxon>
        <taxon>Macrostomida</taxon>
        <taxon>Macrostomidae</taxon>
        <taxon>Macrostomum</taxon>
    </lineage>
</organism>
<evidence type="ECO:0000313" key="4">
    <source>
        <dbReference type="WBParaSite" id="maker-unitig_24431-snap-gene-0.1-mRNA-1"/>
    </source>
</evidence>
<feature type="region of interest" description="Disordered" evidence="1">
    <location>
        <begin position="391"/>
        <end position="420"/>
    </location>
</feature>
<dbReference type="PANTHER" id="PTHR10694">
    <property type="entry name" value="LYSINE-SPECIFIC DEMETHYLASE"/>
    <property type="match status" value="1"/>
</dbReference>
<dbReference type="AlphaFoldDB" id="A0A1I8F8C2"/>
<feature type="domain" description="JmjC" evidence="2">
    <location>
        <begin position="67"/>
        <end position="248"/>
    </location>
</feature>
<dbReference type="GO" id="GO:0005634">
    <property type="term" value="C:nucleus"/>
    <property type="evidence" value="ECO:0007669"/>
    <property type="project" value="TreeGrafter"/>
</dbReference>
<dbReference type="Pfam" id="PF02373">
    <property type="entry name" value="JmjC"/>
    <property type="match status" value="1"/>
</dbReference>
<dbReference type="PANTHER" id="PTHR10694:SF7">
    <property type="entry name" value="[HISTONE H3]-TRIMETHYL-L-LYSINE(9) DEMETHYLASE"/>
    <property type="match status" value="1"/>
</dbReference>
<evidence type="ECO:0000256" key="1">
    <source>
        <dbReference type="SAM" id="MobiDB-lite"/>
    </source>
</evidence>
<dbReference type="GO" id="GO:0010468">
    <property type="term" value="P:regulation of gene expression"/>
    <property type="evidence" value="ECO:0007669"/>
    <property type="project" value="TreeGrafter"/>
</dbReference>
<dbReference type="PROSITE" id="PS51184">
    <property type="entry name" value="JMJC"/>
    <property type="match status" value="1"/>
</dbReference>
<accession>A0A1I8F8C2</accession>
<proteinExistence type="predicted"/>
<dbReference type="SMART" id="SM00558">
    <property type="entry name" value="JmjC"/>
    <property type="match status" value="1"/>
</dbReference>
<dbReference type="Proteomes" id="UP000095280">
    <property type="component" value="Unplaced"/>
</dbReference>
<protein>
    <submittedName>
        <fullName evidence="4">JmjC domain-containing protein</fullName>
    </submittedName>
</protein>
<evidence type="ECO:0000259" key="2">
    <source>
        <dbReference type="PROSITE" id="PS51184"/>
    </source>
</evidence>
<dbReference type="GO" id="GO:0051864">
    <property type="term" value="F:histone H3K36 demethylase activity"/>
    <property type="evidence" value="ECO:0007669"/>
    <property type="project" value="TreeGrafter"/>
</dbReference>
<feature type="compositionally biased region" description="Low complexity" evidence="1">
    <location>
        <begin position="157"/>
        <end position="169"/>
    </location>
</feature>
<reference evidence="4" key="1">
    <citation type="submission" date="2016-11" db="UniProtKB">
        <authorList>
            <consortium name="WormBaseParasite"/>
        </authorList>
    </citation>
    <scope>IDENTIFICATION</scope>
</reference>
<sequence length="460" mass="50288">LSSADFAAYCVDTTSRPRGGHLAGICKVVPAGVLRPRARARRTEDPSSRCPRRRPSAGGMPPARCSSPEQLERKYWGQPDAQRRQSMAADVSGSVTDADQPLWNMRRLGTLLDSLDQRISGSTFPWHTEDMDLYSINYPALRRRQALVRRGRRPTDASSSASLRPSSAPTGPTARPSCGTKPPCSARSCCAAMVSRSTRVVQRQGEFIITFPFGYHCGFNAGFNCAESTNFASRRWIDFAWPPRLCRCQPDSVVIDMAAIVCAGSAARRQIHKRPLPQAGTGLRPPPSASWRPLRVVACPAARVGSTGRWDRPAAESSPLKAASERCRDISKDADTSKDADICKGFRHFKRCAETSKDDRPFRECRHFKGIPTSSKDADNVKGKEVQEFNFDSSLDFSSPPPLTPRGPGRSPADRPGSRSSPLPHLLDLLRLPLWLLKHGVGSAAVTCGLVAALLEQAEQ</sequence>
<dbReference type="WBParaSite" id="maker-unitig_24431-snap-gene-0.1-mRNA-1">
    <property type="protein sequence ID" value="maker-unitig_24431-snap-gene-0.1-mRNA-1"/>
    <property type="gene ID" value="maker-unitig_24431-snap-gene-0.1"/>
</dbReference>
<feature type="region of interest" description="Disordered" evidence="1">
    <location>
        <begin position="306"/>
        <end position="327"/>
    </location>
</feature>
<dbReference type="GO" id="GO:0032454">
    <property type="term" value="F:histone H3K9 demethylase activity"/>
    <property type="evidence" value="ECO:0007669"/>
    <property type="project" value="TreeGrafter"/>
</dbReference>